<accession>A0A5C6MXE3</accession>
<dbReference type="Proteomes" id="UP000324091">
    <property type="component" value="Chromosome 6"/>
</dbReference>
<keyword evidence="2" id="KW-0963">Cytoplasm</keyword>
<dbReference type="Pfam" id="PF04493">
    <property type="entry name" value="Endonuclease_5"/>
    <property type="match status" value="1"/>
</dbReference>
<gene>
    <name evidence="7" type="ORF">D4764_06G0013020</name>
</gene>
<evidence type="ECO:0000256" key="1">
    <source>
        <dbReference type="ARBA" id="ARBA00004496"/>
    </source>
</evidence>
<dbReference type="GO" id="GO:0006281">
    <property type="term" value="P:DNA repair"/>
    <property type="evidence" value="ECO:0007669"/>
    <property type="project" value="InterPro"/>
</dbReference>
<proteinExistence type="predicted"/>
<dbReference type="GO" id="GO:0005730">
    <property type="term" value="C:nucleolus"/>
    <property type="evidence" value="ECO:0007669"/>
    <property type="project" value="TreeGrafter"/>
</dbReference>
<reference evidence="7 8" key="1">
    <citation type="submission" date="2019-04" db="EMBL/GenBank/DDBJ databases">
        <title>Chromosome genome assembly for Takifugu flavidus.</title>
        <authorList>
            <person name="Xiao S."/>
        </authorList>
    </citation>
    <scope>NUCLEOTIDE SEQUENCE [LARGE SCALE GENOMIC DNA]</scope>
    <source>
        <strain evidence="7">HTHZ2018</strain>
        <tissue evidence="7">Muscle</tissue>
    </source>
</reference>
<dbReference type="PANTHER" id="PTHR28511">
    <property type="entry name" value="ENDONUCLEASE V"/>
    <property type="match status" value="1"/>
</dbReference>
<feature type="compositionally biased region" description="Polar residues" evidence="6">
    <location>
        <begin position="298"/>
        <end position="312"/>
    </location>
</feature>
<evidence type="ECO:0000256" key="2">
    <source>
        <dbReference type="ARBA" id="ARBA00022490"/>
    </source>
</evidence>
<dbReference type="GO" id="GO:0016891">
    <property type="term" value="F:RNA endonuclease activity producing 5'-phosphomonoesters, hydrolytic mechanism"/>
    <property type="evidence" value="ECO:0007669"/>
    <property type="project" value="TreeGrafter"/>
</dbReference>
<keyword evidence="3" id="KW-0540">Nuclease</keyword>
<evidence type="ECO:0000313" key="7">
    <source>
        <dbReference type="EMBL" id="TWW59772.1"/>
    </source>
</evidence>
<comment type="subcellular location">
    <subcellularLocation>
        <location evidence="1">Cytoplasm</location>
    </subcellularLocation>
</comment>
<keyword evidence="5" id="KW-0378">Hydrolase</keyword>
<comment type="caution">
    <text evidence="7">The sequence shown here is derived from an EMBL/GenBank/DDBJ whole genome shotgun (WGS) entry which is preliminary data.</text>
</comment>
<name>A0A5C6MXE3_9TELE</name>
<sequence>MKTFVSLQALRSSDSSSKPVYVSVGHKISVDTAVRLTHSCCRYRIPEPIRQCMLGYMSEEHCWVLGAGEPVPLVHLSSCLSFRLLPLDFVRIIMNMVPCAAQSCSSELQQSCSFSIRPGRLSVTGSRPVWGQVAVPEPTGGRNGSTSITKPRLLSNVWPLSFTFPQDEKDVRWCCCCTILELNPVLLWLSLHAEFPSSPASGGMMGNVVPVSAGVHVAQRLLEVTLETFKPSHSPHLFLEGDEVQPTGAPGNTSAHTFLEHEPEAERAAASGGGDGCFDGVVTTATGGALRSAPPVSLPSTSGRFQDFQLGSNVLRMEPPPLRKRADAPQSRLELQDSSCSL</sequence>
<dbReference type="EMBL" id="RHFK02000019">
    <property type="protein sequence ID" value="TWW59772.1"/>
    <property type="molecule type" value="Genomic_DNA"/>
</dbReference>
<evidence type="ECO:0000313" key="8">
    <source>
        <dbReference type="Proteomes" id="UP000324091"/>
    </source>
</evidence>
<dbReference type="PANTHER" id="PTHR28511:SF1">
    <property type="entry name" value="ENDONUCLEASE V"/>
    <property type="match status" value="1"/>
</dbReference>
<organism evidence="7 8">
    <name type="scientific">Takifugu flavidus</name>
    <name type="common">sansaifugu</name>
    <dbReference type="NCBI Taxonomy" id="433684"/>
    <lineage>
        <taxon>Eukaryota</taxon>
        <taxon>Metazoa</taxon>
        <taxon>Chordata</taxon>
        <taxon>Craniata</taxon>
        <taxon>Vertebrata</taxon>
        <taxon>Euteleostomi</taxon>
        <taxon>Actinopterygii</taxon>
        <taxon>Neopterygii</taxon>
        <taxon>Teleostei</taxon>
        <taxon>Neoteleostei</taxon>
        <taxon>Acanthomorphata</taxon>
        <taxon>Eupercaria</taxon>
        <taxon>Tetraodontiformes</taxon>
        <taxon>Tetradontoidea</taxon>
        <taxon>Tetraodontidae</taxon>
        <taxon>Takifugu</taxon>
    </lineage>
</organism>
<dbReference type="GO" id="GO:0003727">
    <property type="term" value="F:single-stranded RNA binding"/>
    <property type="evidence" value="ECO:0007669"/>
    <property type="project" value="TreeGrafter"/>
</dbReference>
<protein>
    <submittedName>
        <fullName evidence="7">Endonuclease V</fullName>
    </submittedName>
</protein>
<evidence type="ECO:0000256" key="3">
    <source>
        <dbReference type="ARBA" id="ARBA00022722"/>
    </source>
</evidence>
<keyword evidence="4 7" id="KW-0255">Endonuclease</keyword>
<dbReference type="InterPro" id="IPR007581">
    <property type="entry name" value="Endonuclease-V"/>
</dbReference>
<dbReference type="GO" id="GO:0005737">
    <property type="term" value="C:cytoplasm"/>
    <property type="evidence" value="ECO:0007669"/>
    <property type="project" value="UniProtKB-SubCell"/>
</dbReference>
<dbReference type="AlphaFoldDB" id="A0A5C6MXE3"/>
<evidence type="ECO:0000256" key="4">
    <source>
        <dbReference type="ARBA" id="ARBA00022759"/>
    </source>
</evidence>
<evidence type="ECO:0000256" key="5">
    <source>
        <dbReference type="ARBA" id="ARBA00022801"/>
    </source>
</evidence>
<keyword evidence="8" id="KW-1185">Reference proteome</keyword>
<dbReference type="Gene3D" id="3.30.2170.10">
    <property type="entry name" value="archaeoglobus fulgidus dsm 4304 superfamily"/>
    <property type="match status" value="1"/>
</dbReference>
<evidence type="ECO:0000256" key="6">
    <source>
        <dbReference type="SAM" id="MobiDB-lite"/>
    </source>
</evidence>
<feature type="region of interest" description="Disordered" evidence="6">
    <location>
        <begin position="292"/>
        <end position="342"/>
    </location>
</feature>